<evidence type="ECO:0000313" key="6">
    <source>
        <dbReference type="EMBL" id="AGL03243.1"/>
    </source>
</evidence>
<dbReference type="InterPro" id="IPR036188">
    <property type="entry name" value="FAD/NAD-bd_sf"/>
</dbReference>
<dbReference type="PANTHER" id="PTHR43429:SF3">
    <property type="entry name" value="NITRITE REDUCTASE [NAD(P)H]"/>
    <property type="match status" value="1"/>
</dbReference>
<gene>
    <name evidence="6" type="ORF">Desgi_3961</name>
</gene>
<dbReference type="Pfam" id="PF18267">
    <property type="entry name" value="Rubredoxin_C"/>
    <property type="match status" value="1"/>
</dbReference>
<dbReference type="SUPFAM" id="SSF51905">
    <property type="entry name" value="FAD/NAD(P)-binding domain"/>
    <property type="match status" value="2"/>
</dbReference>
<dbReference type="AlphaFoldDB" id="R4KJ44"/>
<evidence type="ECO:0000256" key="3">
    <source>
        <dbReference type="ARBA" id="ARBA00022827"/>
    </source>
</evidence>
<dbReference type="GO" id="GO:0016491">
    <property type="term" value="F:oxidoreductase activity"/>
    <property type="evidence" value="ECO:0007669"/>
    <property type="project" value="InterPro"/>
</dbReference>
<dbReference type="Gene3D" id="3.30.390.30">
    <property type="match status" value="1"/>
</dbReference>
<evidence type="ECO:0000259" key="5">
    <source>
        <dbReference type="Pfam" id="PF18267"/>
    </source>
</evidence>
<proteinExistence type="predicted"/>
<dbReference type="EMBL" id="CP003273">
    <property type="protein sequence ID" value="AGL03243.1"/>
    <property type="molecule type" value="Genomic_DNA"/>
</dbReference>
<evidence type="ECO:0000256" key="1">
    <source>
        <dbReference type="ARBA" id="ARBA00001974"/>
    </source>
</evidence>
<name>R4KJ44_9FIRM</name>
<feature type="domain" description="NADH-rubredoxin oxidoreductase C-terminal" evidence="5">
    <location>
        <begin position="322"/>
        <end position="391"/>
    </location>
</feature>
<evidence type="ECO:0000259" key="4">
    <source>
        <dbReference type="Pfam" id="PF07992"/>
    </source>
</evidence>
<accession>R4KJ44</accession>
<sequence>MRYVIIGNSAAAVGAVESIREVDRVGDIMLIGDEPCHVYSRPMIAHFVAEDVGEDQLSYRPANFYQQMGVQTKYGCKAVGIDFIGQKVSPENEAQVEFDRLLICTGSTVTMPNLKGIEMEGVITFQKMADAHYVKEQLLSGASKVVVIGGGFIGLRAAQSLREAGVDVVMLVRSRVMRRVLDVEGSAMAESLLQKEGIEIIKGHGVREIKGENDRVTAVVLDNGSVIPCGLVVVATGVAPNLELVTNSGLKTNRGIVVNEYMQTTYSNVFAAGDVAETYDIPRGHGFTNANWPNAHEQGRIAGLNMAGKRVPYQGSISMNVISIASVPIVSMGIADPEAEDDGLKYETKVRKNIEQNIYQKLVFKDNYLKGAIFVGDLGYCGAVRDLIKAQTLVGIVKNSILSEGYQFYSFLRKQRQIKLESSFIQWPETYTLQTPYLKSFNEESWTERERGERKWRNQEVI</sequence>
<evidence type="ECO:0000313" key="7">
    <source>
        <dbReference type="Proteomes" id="UP000013520"/>
    </source>
</evidence>
<dbReference type="eggNOG" id="COG1251">
    <property type="taxonomic scope" value="Bacteria"/>
</dbReference>
<dbReference type="PANTHER" id="PTHR43429">
    <property type="entry name" value="PYRIDINE NUCLEOTIDE-DISULFIDE OXIDOREDUCTASE DOMAIN-CONTAINING"/>
    <property type="match status" value="1"/>
</dbReference>
<dbReference type="HOGENOM" id="CLU_003291_4_4_9"/>
<protein>
    <submittedName>
        <fullName evidence="6">NAD(P)H-nitrite reductase</fullName>
    </submittedName>
</protein>
<dbReference type="Gene3D" id="3.50.50.60">
    <property type="entry name" value="FAD/NAD(P)-binding domain"/>
    <property type="match status" value="2"/>
</dbReference>
<keyword evidence="3" id="KW-0274">FAD</keyword>
<dbReference type="PRINTS" id="PR00368">
    <property type="entry name" value="FADPNR"/>
</dbReference>
<dbReference type="Pfam" id="PF07992">
    <property type="entry name" value="Pyr_redox_2"/>
    <property type="match status" value="1"/>
</dbReference>
<dbReference type="InterPro" id="IPR023753">
    <property type="entry name" value="FAD/NAD-binding_dom"/>
</dbReference>
<dbReference type="STRING" id="767817.Desgi_3961"/>
<reference evidence="6 7" key="1">
    <citation type="submission" date="2012-01" db="EMBL/GenBank/DDBJ databases">
        <title>Complete sequence of Desulfotomaculum gibsoniae DSM 7213.</title>
        <authorList>
            <consortium name="US DOE Joint Genome Institute"/>
            <person name="Lucas S."/>
            <person name="Han J."/>
            <person name="Lapidus A."/>
            <person name="Cheng J.-F."/>
            <person name="Goodwin L."/>
            <person name="Pitluck S."/>
            <person name="Peters L."/>
            <person name="Ovchinnikova G."/>
            <person name="Teshima H."/>
            <person name="Detter J.C."/>
            <person name="Han C."/>
            <person name="Tapia R."/>
            <person name="Land M."/>
            <person name="Hauser L."/>
            <person name="Kyrpides N."/>
            <person name="Ivanova N."/>
            <person name="Pagani I."/>
            <person name="Parshina S."/>
            <person name="Plugge C."/>
            <person name="Muyzer G."/>
            <person name="Kuever J."/>
            <person name="Ivanova A."/>
            <person name="Nazina T."/>
            <person name="Klenk H.-P."/>
            <person name="Brambilla E."/>
            <person name="Spring S."/>
            <person name="Stams A.F."/>
            <person name="Woyke T."/>
        </authorList>
    </citation>
    <scope>NUCLEOTIDE SEQUENCE [LARGE SCALE GENOMIC DNA]</scope>
    <source>
        <strain evidence="6 7">DSM 7213</strain>
    </source>
</reference>
<feature type="domain" description="FAD/NAD(P)-binding" evidence="4">
    <location>
        <begin position="2"/>
        <end position="299"/>
    </location>
</feature>
<dbReference type="InterPro" id="IPR041575">
    <property type="entry name" value="Rubredoxin_C"/>
</dbReference>
<keyword evidence="7" id="KW-1185">Reference proteome</keyword>
<dbReference type="InterPro" id="IPR050260">
    <property type="entry name" value="FAD-bd_OxRdtase"/>
</dbReference>
<dbReference type="Proteomes" id="UP000013520">
    <property type="component" value="Chromosome"/>
</dbReference>
<keyword evidence="2" id="KW-0285">Flavoprotein</keyword>
<dbReference type="PRINTS" id="PR00411">
    <property type="entry name" value="PNDRDTASEI"/>
</dbReference>
<organism evidence="6 7">
    <name type="scientific">Desulfoscipio gibsoniae DSM 7213</name>
    <dbReference type="NCBI Taxonomy" id="767817"/>
    <lineage>
        <taxon>Bacteria</taxon>
        <taxon>Bacillati</taxon>
        <taxon>Bacillota</taxon>
        <taxon>Clostridia</taxon>
        <taxon>Eubacteriales</taxon>
        <taxon>Desulfallaceae</taxon>
        <taxon>Desulfoscipio</taxon>
    </lineage>
</organism>
<dbReference type="OrthoDB" id="9807946at2"/>
<evidence type="ECO:0000256" key="2">
    <source>
        <dbReference type="ARBA" id="ARBA00022630"/>
    </source>
</evidence>
<dbReference type="KEGG" id="dgi:Desgi_3961"/>
<dbReference type="RefSeq" id="WP_006523854.1">
    <property type="nucleotide sequence ID" value="NC_021184.1"/>
</dbReference>
<comment type="cofactor">
    <cofactor evidence="1">
        <name>FAD</name>
        <dbReference type="ChEBI" id="CHEBI:57692"/>
    </cofactor>
</comment>
<dbReference type="InterPro" id="IPR016156">
    <property type="entry name" value="FAD/NAD-linked_Rdtase_dimer_sf"/>
</dbReference>